<dbReference type="Pfam" id="PF00990">
    <property type="entry name" value="GGDEF"/>
    <property type="match status" value="1"/>
</dbReference>
<dbReference type="InterPro" id="IPR029787">
    <property type="entry name" value="Nucleotide_cyclase"/>
</dbReference>
<dbReference type="SUPFAM" id="SSF55785">
    <property type="entry name" value="PYP-like sensor domain (PAS domain)"/>
    <property type="match status" value="1"/>
</dbReference>
<dbReference type="InterPro" id="IPR052155">
    <property type="entry name" value="Biofilm_reg_signaling"/>
</dbReference>
<dbReference type="InterPro" id="IPR043128">
    <property type="entry name" value="Rev_trsase/Diguanyl_cyclase"/>
</dbReference>
<evidence type="ECO:0000313" key="5">
    <source>
        <dbReference type="Proteomes" id="UP000182769"/>
    </source>
</evidence>
<dbReference type="Pfam" id="PF13426">
    <property type="entry name" value="PAS_9"/>
    <property type="match status" value="1"/>
</dbReference>
<dbReference type="InterPro" id="IPR035965">
    <property type="entry name" value="PAS-like_dom_sf"/>
</dbReference>
<dbReference type="OrthoDB" id="5777683at2"/>
<dbReference type="Proteomes" id="UP000182769">
    <property type="component" value="Unassembled WGS sequence"/>
</dbReference>
<evidence type="ECO:0000313" key="4">
    <source>
        <dbReference type="EMBL" id="CUB05544.1"/>
    </source>
</evidence>
<dbReference type="CDD" id="cd01948">
    <property type="entry name" value="EAL"/>
    <property type="match status" value="1"/>
</dbReference>
<dbReference type="Gene3D" id="3.30.70.270">
    <property type="match status" value="1"/>
</dbReference>
<dbReference type="Pfam" id="PF00563">
    <property type="entry name" value="EAL"/>
    <property type="match status" value="1"/>
</dbReference>
<dbReference type="NCBIfam" id="TIGR00229">
    <property type="entry name" value="sensory_box"/>
    <property type="match status" value="1"/>
</dbReference>
<dbReference type="PROSITE" id="PS50112">
    <property type="entry name" value="PAS"/>
    <property type="match status" value="1"/>
</dbReference>
<accession>A0A0K6IR28</accession>
<sequence length="584" mass="66897">MESLLTEVPFTPEVMELFRDAVLVTDAAGTILQVNQAYQDISGYREDELIGQRPAKIKSGRHSQVFYESMWHDLTTLGAWEGEIWDRRKNSEVYPKWLKIQAIRNTDGEITHYVGVFHETHSHRPSFHERERLANIDPLTGLFNRHCYREFLTRMIRTITSRDQLVQLYLDIDRFKEINERYGYVVGDDLIAEFADRVRALWHDINNELQCPIQRDQEQLIGRFSGDEFLMAFRFNQNEEIDLNTLLERICHTLNQPYKVRGHIIYISCSIGTAQLHVDSNSDDELISHAESAMYIAKQTGGNCSMIFTQSIQEQIERRKLIQQSLLQAVEDEQFELYYQPKVGGISRRVCGYEALVRWNHPSLGMLSPVEFIPIAEDNGAILPLGDWIFENACLYAKNLNDIGLIDLPVAINISAIQLSDPGWLDRLLLILDKTQLPTHLIELELTESQLLTDIENSTDTINYIRSLGIKVALDDFGTGYSSLSYLRNLPLDTLKIDRSFVSHLQEGHENYDLAIIKAVTTLAKQLGMALVAEGVEQSTQEKILTDIGCDQLQGYLYSKPIPAEEFLELCLKSLATSKKMNNF</sequence>
<dbReference type="CDD" id="cd01949">
    <property type="entry name" value="GGDEF"/>
    <property type="match status" value="1"/>
</dbReference>
<feature type="domain" description="PAS" evidence="1">
    <location>
        <begin position="13"/>
        <end position="52"/>
    </location>
</feature>
<dbReference type="PROSITE" id="PS50883">
    <property type="entry name" value="EAL"/>
    <property type="match status" value="1"/>
</dbReference>
<evidence type="ECO:0000259" key="2">
    <source>
        <dbReference type="PROSITE" id="PS50883"/>
    </source>
</evidence>
<dbReference type="CDD" id="cd00130">
    <property type="entry name" value="PAS"/>
    <property type="match status" value="1"/>
</dbReference>
<dbReference type="InterPro" id="IPR035919">
    <property type="entry name" value="EAL_sf"/>
</dbReference>
<reference evidence="5" key="1">
    <citation type="submission" date="2015-08" db="EMBL/GenBank/DDBJ databases">
        <authorList>
            <person name="Varghese N."/>
        </authorList>
    </citation>
    <scope>NUCLEOTIDE SEQUENCE [LARGE SCALE GENOMIC DNA]</scope>
    <source>
        <strain evidence="5">JCM 18476</strain>
    </source>
</reference>
<dbReference type="NCBIfam" id="TIGR00254">
    <property type="entry name" value="GGDEF"/>
    <property type="match status" value="1"/>
</dbReference>
<dbReference type="STRING" id="1137284.GCA_001418205_03050"/>
<dbReference type="SUPFAM" id="SSF55073">
    <property type="entry name" value="Nucleotide cyclase"/>
    <property type="match status" value="1"/>
</dbReference>
<evidence type="ECO:0000259" key="3">
    <source>
        <dbReference type="PROSITE" id="PS50887"/>
    </source>
</evidence>
<dbReference type="SMART" id="SM00091">
    <property type="entry name" value="PAS"/>
    <property type="match status" value="1"/>
</dbReference>
<protein>
    <submittedName>
        <fullName evidence="4">PAS domain S-box/diguanylate cyclase (GGDEF) domain</fullName>
    </submittedName>
</protein>
<proteinExistence type="predicted"/>
<dbReference type="SUPFAM" id="SSF141868">
    <property type="entry name" value="EAL domain-like"/>
    <property type="match status" value="1"/>
</dbReference>
<dbReference type="PANTHER" id="PTHR44757">
    <property type="entry name" value="DIGUANYLATE CYCLASE DGCP"/>
    <property type="match status" value="1"/>
</dbReference>
<dbReference type="SMART" id="SM00052">
    <property type="entry name" value="EAL"/>
    <property type="match status" value="1"/>
</dbReference>
<dbReference type="InterPro" id="IPR000160">
    <property type="entry name" value="GGDEF_dom"/>
</dbReference>
<dbReference type="SMART" id="SM00267">
    <property type="entry name" value="GGDEF"/>
    <property type="match status" value="1"/>
</dbReference>
<dbReference type="Gene3D" id="3.20.20.450">
    <property type="entry name" value="EAL domain"/>
    <property type="match status" value="1"/>
</dbReference>
<evidence type="ECO:0000259" key="1">
    <source>
        <dbReference type="PROSITE" id="PS50112"/>
    </source>
</evidence>
<dbReference type="InterPro" id="IPR000014">
    <property type="entry name" value="PAS"/>
</dbReference>
<dbReference type="EMBL" id="CYHG01000011">
    <property type="protein sequence ID" value="CUB05544.1"/>
    <property type="molecule type" value="Genomic_DNA"/>
</dbReference>
<dbReference type="RefSeq" id="WP_055464090.1">
    <property type="nucleotide sequence ID" value="NZ_CYHG01000011.1"/>
</dbReference>
<organism evidence="4 5">
    <name type="scientific">Marinomonas fungiae</name>
    <dbReference type="NCBI Taxonomy" id="1137284"/>
    <lineage>
        <taxon>Bacteria</taxon>
        <taxon>Pseudomonadati</taxon>
        <taxon>Pseudomonadota</taxon>
        <taxon>Gammaproteobacteria</taxon>
        <taxon>Oceanospirillales</taxon>
        <taxon>Oceanospirillaceae</taxon>
        <taxon>Marinomonas</taxon>
    </lineage>
</organism>
<dbReference type="InterPro" id="IPR001633">
    <property type="entry name" value="EAL_dom"/>
</dbReference>
<gene>
    <name evidence="4" type="ORF">Ga0061065_111110</name>
</gene>
<dbReference type="Gene3D" id="3.30.450.20">
    <property type="entry name" value="PAS domain"/>
    <property type="match status" value="1"/>
</dbReference>
<keyword evidence="5" id="KW-1185">Reference proteome</keyword>
<feature type="domain" description="EAL" evidence="2">
    <location>
        <begin position="319"/>
        <end position="575"/>
    </location>
</feature>
<dbReference type="AlphaFoldDB" id="A0A0K6IR28"/>
<dbReference type="PANTHER" id="PTHR44757:SF2">
    <property type="entry name" value="BIOFILM ARCHITECTURE MAINTENANCE PROTEIN MBAA"/>
    <property type="match status" value="1"/>
</dbReference>
<dbReference type="PROSITE" id="PS50887">
    <property type="entry name" value="GGDEF"/>
    <property type="match status" value="1"/>
</dbReference>
<name>A0A0K6IR28_9GAMM</name>
<feature type="domain" description="GGDEF" evidence="3">
    <location>
        <begin position="163"/>
        <end position="310"/>
    </location>
</feature>